<feature type="compositionally biased region" description="Gly residues" evidence="1">
    <location>
        <begin position="45"/>
        <end position="54"/>
    </location>
</feature>
<dbReference type="AlphaFoldDB" id="A0A699XE48"/>
<accession>A0A699XE48</accession>
<dbReference type="EMBL" id="BKCJ011847181">
    <property type="protein sequence ID" value="GFD57979.1"/>
    <property type="molecule type" value="Genomic_DNA"/>
</dbReference>
<comment type="caution">
    <text evidence="2">The sequence shown here is derived from an EMBL/GenBank/DDBJ whole genome shotgun (WGS) entry which is preliminary data.</text>
</comment>
<evidence type="ECO:0000313" key="2">
    <source>
        <dbReference type="EMBL" id="GFD57979.1"/>
    </source>
</evidence>
<feature type="region of interest" description="Disordered" evidence="1">
    <location>
        <begin position="29"/>
        <end position="54"/>
    </location>
</feature>
<name>A0A699XE48_TANCI</name>
<sequence>VEVAERIVGPGVAHGYGAGHGGAAKHHFIAAGQGGGGPVELPIGPGHGKAGEGSGAAFQQQALAYVPKG</sequence>
<protein>
    <submittedName>
        <fullName evidence="2">Uncharacterized protein</fullName>
    </submittedName>
</protein>
<evidence type="ECO:0000256" key="1">
    <source>
        <dbReference type="SAM" id="MobiDB-lite"/>
    </source>
</evidence>
<organism evidence="2">
    <name type="scientific">Tanacetum cinerariifolium</name>
    <name type="common">Dalmatian daisy</name>
    <name type="synonym">Chrysanthemum cinerariifolium</name>
    <dbReference type="NCBI Taxonomy" id="118510"/>
    <lineage>
        <taxon>Eukaryota</taxon>
        <taxon>Viridiplantae</taxon>
        <taxon>Streptophyta</taxon>
        <taxon>Embryophyta</taxon>
        <taxon>Tracheophyta</taxon>
        <taxon>Spermatophyta</taxon>
        <taxon>Magnoliopsida</taxon>
        <taxon>eudicotyledons</taxon>
        <taxon>Gunneridae</taxon>
        <taxon>Pentapetalae</taxon>
        <taxon>asterids</taxon>
        <taxon>campanulids</taxon>
        <taxon>Asterales</taxon>
        <taxon>Asteraceae</taxon>
        <taxon>Asteroideae</taxon>
        <taxon>Anthemideae</taxon>
        <taxon>Anthemidinae</taxon>
        <taxon>Tanacetum</taxon>
    </lineage>
</organism>
<feature type="non-terminal residue" evidence="2">
    <location>
        <position position="1"/>
    </location>
</feature>
<proteinExistence type="predicted"/>
<reference evidence="2" key="1">
    <citation type="journal article" date="2019" name="Sci. Rep.">
        <title>Draft genome of Tanacetum cinerariifolium, the natural source of mosquito coil.</title>
        <authorList>
            <person name="Yamashiro T."/>
            <person name="Shiraishi A."/>
            <person name="Satake H."/>
            <person name="Nakayama K."/>
        </authorList>
    </citation>
    <scope>NUCLEOTIDE SEQUENCE</scope>
</reference>
<gene>
    <name evidence="2" type="ORF">Tci_929948</name>
</gene>